<name>A0A372G3C9_9ACTN</name>
<proteinExistence type="predicted"/>
<protein>
    <submittedName>
        <fullName evidence="1">Uncharacterized protein</fullName>
    </submittedName>
</protein>
<reference evidence="1 2" key="1">
    <citation type="submission" date="2018-08" db="EMBL/GenBank/DDBJ databases">
        <title>Verrucosispora craniellae sp. nov., isolated from a marine sponge in the South China Sea.</title>
        <authorList>
            <person name="Li L."/>
            <person name="Lin H.W."/>
        </authorList>
    </citation>
    <scope>NUCLEOTIDE SEQUENCE [LARGE SCALE GENOMIC DNA]</scope>
    <source>
        <strain evidence="1 2">LHW63014</strain>
    </source>
</reference>
<sequence>MRLWLCGATLVDLDLRPVPRHHPTRRQPVRPRLVQPGRAVFHGDVVFGTAPPDHVVLHGAVA</sequence>
<gene>
    <name evidence="1" type="ORF">D0Q02_05900</name>
</gene>
<keyword evidence="2" id="KW-1185">Reference proteome</keyword>
<dbReference type="EMBL" id="QVFU01000003">
    <property type="protein sequence ID" value="RFS47512.1"/>
    <property type="molecule type" value="Genomic_DNA"/>
</dbReference>
<comment type="caution">
    <text evidence="1">The sequence shown here is derived from an EMBL/GenBank/DDBJ whole genome shotgun (WGS) entry which is preliminary data.</text>
</comment>
<evidence type="ECO:0000313" key="1">
    <source>
        <dbReference type="EMBL" id="RFS47512.1"/>
    </source>
</evidence>
<accession>A0A372G3C9</accession>
<dbReference type="RefSeq" id="WP_117226946.1">
    <property type="nucleotide sequence ID" value="NZ_CP061725.1"/>
</dbReference>
<dbReference type="AlphaFoldDB" id="A0A372G3C9"/>
<organism evidence="1 2">
    <name type="scientific">Micromonospora craniellae</name>
    <dbReference type="NCBI Taxonomy" id="2294034"/>
    <lineage>
        <taxon>Bacteria</taxon>
        <taxon>Bacillati</taxon>
        <taxon>Actinomycetota</taxon>
        <taxon>Actinomycetes</taxon>
        <taxon>Micromonosporales</taxon>
        <taxon>Micromonosporaceae</taxon>
        <taxon>Micromonospora</taxon>
    </lineage>
</organism>
<evidence type="ECO:0000313" key="2">
    <source>
        <dbReference type="Proteomes" id="UP000262621"/>
    </source>
</evidence>
<dbReference type="Proteomes" id="UP000262621">
    <property type="component" value="Unassembled WGS sequence"/>
</dbReference>